<comment type="catalytic activity">
    <reaction evidence="11">
        <text>a tRNA precursor + 2 CTP + ATP = a tRNA with a 3' CCA end + 3 diphosphate</text>
        <dbReference type="Rhea" id="RHEA:14433"/>
        <dbReference type="Rhea" id="RHEA-COMP:10465"/>
        <dbReference type="Rhea" id="RHEA-COMP:10468"/>
        <dbReference type="ChEBI" id="CHEBI:30616"/>
        <dbReference type="ChEBI" id="CHEBI:33019"/>
        <dbReference type="ChEBI" id="CHEBI:37563"/>
        <dbReference type="ChEBI" id="CHEBI:74896"/>
        <dbReference type="ChEBI" id="CHEBI:83071"/>
        <dbReference type="EC" id="2.7.7.72"/>
    </reaction>
</comment>
<reference evidence="15 16" key="1">
    <citation type="submission" date="2017-08" db="EMBL/GenBank/DDBJ databases">
        <title>Complete Genome Sequence of Bacillus kochii Oregon-R-modENCODE STRAIN BDGP4, isolated from Drosophila melanogaster gut.</title>
        <authorList>
            <person name="Wan K.H."/>
            <person name="Yu C."/>
            <person name="Park S."/>
            <person name="Hammonds A.S."/>
            <person name="Booth B.W."/>
            <person name="Celniker S.E."/>
        </authorList>
    </citation>
    <scope>NUCLEOTIDE SEQUENCE [LARGE SCALE GENOMIC DNA]</scope>
    <source>
        <strain evidence="15 16">BDGP4</strain>
    </source>
</reference>
<feature type="binding site" evidence="11">
    <location>
        <position position="154"/>
    </location>
    <ligand>
        <name>CTP</name>
        <dbReference type="ChEBI" id="CHEBI:37563"/>
    </ligand>
</feature>
<dbReference type="RefSeq" id="WP_095372782.1">
    <property type="nucleotide sequence ID" value="NZ_CP022983.1"/>
</dbReference>
<feature type="binding site" evidence="11">
    <location>
        <position position="163"/>
    </location>
    <ligand>
        <name>ATP</name>
        <dbReference type="ChEBI" id="CHEBI:30616"/>
    </ligand>
</feature>
<feature type="binding site" evidence="11">
    <location>
        <position position="157"/>
    </location>
    <ligand>
        <name>CTP</name>
        <dbReference type="ChEBI" id="CHEBI:37563"/>
    </ligand>
</feature>
<dbReference type="EMBL" id="CP022983">
    <property type="protein sequence ID" value="ASV69218.1"/>
    <property type="molecule type" value="Genomic_DNA"/>
</dbReference>
<feature type="binding site" evidence="11">
    <location>
        <position position="27"/>
    </location>
    <ligand>
        <name>CTP</name>
        <dbReference type="ChEBI" id="CHEBI:37563"/>
    </ligand>
</feature>
<evidence type="ECO:0000256" key="6">
    <source>
        <dbReference type="ARBA" id="ARBA00022741"/>
    </source>
</evidence>
<evidence type="ECO:0000313" key="16">
    <source>
        <dbReference type="Proteomes" id="UP000215137"/>
    </source>
</evidence>
<comment type="catalytic activity">
    <reaction evidence="11">
        <text>a tRNA with a 3' CCA end + 2 CTP + ATP = a tRNA with a 3' CCACCA end + 3 diphosphate</text>
        <dbReference type="Rhea" id="RHEA:76235"/>
        <dbReference type="Rhea" id="RHEA-COMP:10468"/>
        <dbReference type="Rhea" id="RHEA-COMP:18655"/>
        <dbReference type="ChEBI" id="CHEBI:30616"/>
        <dbReference type="ChEBI" id="CHEBI:33019"/>
        <dbReference type="ChEBI" id="CHEBI:37563"/>
        <dbReference type="ChEBI" id="CHEBI:83071"/>
        <dbReference type="ChEBI" id="CHEBI:195187"/>
    </reaction>
</comment>
<keyword evidence="5 11" id="KW-0479">Metal-binding</keyword>
<feature type="binding site" evidence="11">
    <location>
        <position position="111"/>
    </location>
    <ligand>
        <name>ATP</name>
        <dbReference type="ChEBI" id="CHEBI:30616"/>
    </ligand>
</feature>
<dbReference type="InterPro" id="IPR032810">
    <property type="entry name" value="CCA-adding_enz_C"/>
</dbReference>
<name>A0A248TLV9_9BACI</name>
<keyword evidence="2 11" id="KW-0808">Transferase</keyword>
<dbReference type="GO" id="GO:0160016">
    <property type="term" value="F:CCACCA tRNA nucleotidyltransferase activity"/>
    <property type="evidence" value="ECO:0007669"/>
    <property type="project" value="RHEA"/>
</dbReference>
<keyword evidence="6 11" id="KW-0547">Nucleotide-binding</keyword>
<dbReference type="Gene3D" id="1.20.58.560">
    <property type="match status" value="1"/>
</dbReference>
<evidence type="ECO:0000259" key="13">
    <source>
        <dbReference type="Pfam" id="PF12627"/>
    </source>
</evidence>
<keyword evidence="10 11" id="KW-0694">RNA-binding</keyword>
<evidence type="ECO:0000259" key="14">
    <source>
        <dbReference type="Pfam" id="PF13735"/>
    </source>
</evidence>
<proteinExistence type="inferred from homology"/>
<feature type="binding site" evidence="11">
    <location>
        <position position="160"/>
    </location>
    <ligand>
        <name>CTP</name>
        <dbReference type="ChEBI" id="CHEBI:37563"/>
    </ligand>
</feature>
<evidence type="ECO:0000256" key="8">
    <source>
        <dbReference type="ARBA" id="ARBA00022840"/>
    </source>
</evidence>
<dbReference type="HAMAP" id="MF_01263">
    <property type="entry name" value="CCA_bact_type3"/>
    <property type="match status" value="1"/>
</dbReference>
<feature type="binding site" evidence="11">
    <location>
        <position position="157"/>
    </location>
    <ligand>
        <name>ATP</name>
        <dbReference type="ChEBI" id="CHEBI:30616"/>
    </ligand>
</feature>
<dbReference type="PANTHER" id="PTHR46173">
    <property type="entry name" value="CCA TRNA NUCLEOTIDYLTRANSFERASE 1, MITOCHONDRIAL"/>
    <property type="match status" value="1"/>
</dbReference>
<evidence type="ECO:0000256" key="5">
    <source>
        <dbReference type="ARBA" id="ARBA00022723"/>
    </source>
</evidence>
<feature type="binding site" evidence="11">
    <location>
        <position position="160"/>
    </location>
    <ligand>
        <name>ATP</name>
        <dbReference type="ChEBI" id="CHEBI:30616"/>
    </ligand>
</feature>
<evidence type="ECO:0000313" key="15">
    <source>
        <dbReference type="EMBL" id="ASV69218.1"/>
    </source>
</evidence>
<gene>
    <name evidence="11" type="primary">cca</name>
    <name evidence="15" type="ORF">CKF48_19045</name>
</gene>
<dbReference type="GO" id="GO:0000049">
    <property type="term" value="F:tRNA binding"/>
    <property type="evidence" value="ECO:0007669"/>
    <property type="project" value="UniProtKB-UniRule"/>
</dbReference>
<dbReference type="GO" id="GO:0042245">
    <property type="term" value="P:RNA repair"/>
    <property type="evidence" value="ECO:0007669"/>
    <property type="project" value="UniProtKB-KW"/>
</dbReference>
<dbReference type="GO" id="GO:0001680">
    <property type="term" value="P:tRNA 3'-terminal CCA addition"/>
    <property type="evidence" value="ECO:0007669"/>
    <property type="project" value="UniProtKB-UniRule"/>
</dbReference>
<dbReference type="KEGG" id="bko:CKF48_19045"/>
<keyword evidence="8 11" id="KW-0067">ATP-binding</keyword>
<dbReference type="Gene3D" id="1.10.110.30">
    <property type="match status" value="1"/>
</dbReference>
<sequence>MKPIFQRAIPIIEKLEEAGYEAYFVGGAVRDLLIGREIADVDIATSATPIEMKAIFSKTVDVGIEHGTILILLKGEAYEVTTYRAESTYSDFRRPDEVRFIRHLKEDLQRRDFTMNSIAMDKNGELIDPFAGREAIKNREIKTVGSSEERFNEDALRMMRALRFKSQLGFLLEEGTYDALKKKVHLLQHVAVERKLVEFNKLLQGDYRVDALTLLQDSNLHHYLPMLSQKEKGLNQLVTYPLQSLSLLEIWVLLLKVFQLNEHEAKIGLKEWKMSSKDMKEILNLYQWFQKRLSTPFQATTIYQSGLSVAVSAEKLHQVYNHERVEYPDHLVEMYSKLAITSRKQLAVNGNDIITWSQQSAGPWLKELLAKVEEAIILGELQNNKEDIREWLFQWNQK</sequence>
<dbReference type="InterPro" id="IPR023068">
    <property type="entry name" value="CCA-adding_enz_firmicutes"/>
</dbReference>
<evidence type="ECO:0000259" key="12">
    <source>
        <dbReference type="Pfam" id="PF01743"/>
    </source>
</evidence>
<feature type="binding site" evidence="11">
    <location>
        <position position="27"/>
    </location>
    <ligand>
        <name>ATP</name>
        <dbReference type="ChEBI" id="CHEBI:30616"/>
    </ligand>
</feature>
<evidence type="ECO:0000256" key="3">
    <source>
        <dbReference type="ARBA" id="ARBA00022694"/>
    </source>
</evidence>
<dbReference type="AlphaFoldDB" id="A0A248TLV9"/>
<dbReference type="GO" id="GO:0004810">
    <property type="term" value="F:CCA tRNA nucleotidyltransferase activity"/>
    <property type="evidence" value="ECO:0007669"/>
    <property type="project" value="UniProtKB-UniRule"/>
</dbReference>
<dbReference type="SUPFAM" id="SSF81301">
    <property type="entry name" value="Nucleotidyltransferase"/>
    <property type="match status" value="1"/>
</dbReference>
<comment type="cofactor">
    <cofactor evidence="1 11">
        <name>Mg(2+)</name>
        <dbReference type="ChEBI" id="CHEBI:18420"/>
    </cofactor>
</comment>
<feature type="domain" description="CCA-adding enzyme C-terminal" evidence="14">
    <location>
        <begin position="249"/>
        <end position="392"/>
    </location>
</feature>
<feature type="binding site" evidence="11">
    <location>
        <position position="30"/>
    </location>
    <ligand>
        <name>CTP</name>
        <dbReference type="ChEBI" id="CHEBI:37563"/>
    </ligand>
</feature>
<evidence type="ECO:0000256" key="1">
    <source>
        <dbReference type="ARBA" id="ARBA00001946"/>
    </source>
</evidence>
<dbReference type="EC" id="2.7.7.72" evidence="11"/>
<dbReference type="Pfam" id="PF12627">
    <property type="entry name" value="PolyA_pol_RNAbd"/>
    <property type="match status" value="1"/>
</dbReference>
<dbReference type="Gene3D" id="1.10.246.80">
    <property type="match status" value="1"/>
</dbReference>
<feature type="domain" description="Poly A polymerase head" evidence="12">
    <location>
        <begin position="22"/>
        <end position="141"/>
    </location>
</feature>
<keyword evidence="7 11" id="KW-0692">RNA repair</keyword>
<feature type="binding site" evidence="11">
    <location>
        <position position="163"/>
    </location>
    <ligand>
        <name>CTP</name>
        <dbReference type="ChEBI" id="CHEBI:37563"/>
    </ligand>
</feature>
<comment type="subunit">
    <text evidence="11">Homodimer.</text>
</comment>
<dbReference type="GO" id="GO:0000287">
    <property type="term" value="F:magnesium ion binding"/>
    <property type="evidence" value="ECO:0007669"/>
    <property type="project" value="UniProtKB-UniRule"/>
</dbReference>
<dbReference type="PANTHER" id="PTHR46173:SF1">
    <property type="entry name" value="CCA TRNA NUCLEOTIDYLTRANSFERASE 1, MITOCHONDRIAL"/>
    <property type="match status" value="1"/>
</dbReference>
<dbReference type="Gene3D" id="3.30.460.10">
    <property type="entry name" value="Beta Polymerase, domain 2"/>
    <property type="match status" value="1"/>
</dbReference>
<dbReference type="InterPro" id="IPR002646">
    <property type="entry name" value="PolA_pol_head_dom"/>
</dbReference>
<organism evidence="15 16">
    <name type="scientific">Cytobacillus kochii</name>
    <dbReference type="NCBI Taxonomy" id="859143"/>
    <lineage>
        <taxon>Bacteria</taxon>
        <taxon>Bacillati</taxon>
        <taxon>Bacillota</taxon>
        <taxon>Bacilli</taxon>
        <taxon>Bacillales</taxon>
        <taxon>Bacillaceae</taxon>
        <taxon>Cytobacillus</taxon>
    </lineage>
</organism>
<dbReference type="InterPro" id="IPR032828">
    <property type="entry name" value="PolyA_RNA-bd"/>
</dbReference>
<evidence type="ECO:0000256" key="11">
    <source>
        <dbReference type="HAMAP-Rule" id="MF_01263"/>
    </source>
</evidence>
<feature type="binding site" evidence="11">
    <location>
        <position position="40"/>
    </location>
    <ligand>
        <name>Mg(2+)</name>
        <dbReference type="ChEBI" id="CHEBI:18420"/>
    </ligand>
</feature>
<dbReference type="OrthoDB" id="9805698at2"/>
<evidence type="ECO:0000256" key="7">
    <source>
        <dbReference type="ARBA" id="ARBA00022800"/>
    </source>
</evidence>
<dbReference type="Proteomes" id="UP000215137">
    <property type="component" value="Chromosome"/>
</dbReference>
<keyword evidence="3 11" id="KW-0819">tRNA processing</keyword>
<dbReference type="Pfam" id="PF13735">
    <property type="entry name" value="tRNA_NucTran2_2"/>
    <property type="match status" value="1"/>
</dbReference>
<dbReference type="InterPro" id="IPR043519">
    <property type="entry name" value="NT_sf"/>
</dbReference>
<dbReference type="CDD" id="cd05398">
    <property type="entry name" value="NT_ClassII-CCAase"/>
    <property type="match status" value="1"/>
</dbReference>
<protein>
    <recommendedName>
        <fullName evidence="11">CCA-adding enzyme</fullName>
        <ecNumber evidence="11">2.7.7.72</ecNumber>
    </recommendedName>
    <alternativeName>
        <fullName evidence="11">CCA tRNA nucleotidyltransferase</fullName>
    </alternativeName>
    <alternativeName>
        <fullName evidence="11">tRNA CCA-pyrophosphorylase</fullName>
    </alternativeName>
    <alternativeName>
        <fullName evidence="11">tRNA adenylyl-/cytidylyl- transferase</fullName>
    </alternativeName>
    <alternativeName>
        <fullName evidence="11">tRNA nucleotidyltransferase</fullName>
    </alternativeName>
    <alternativeName>
        <fullName evidence="11">tRNA-NT</fullName>
    </alternativeName>
</protein>
<feature type="domain" description="tRNA nucleotidyltransferase/poly(A) polymerase RNA and SrmB- binding" evidence="13">
    <location>
        <begin position="169"/>
        <end position="227"/>
    </location>
</feature>
<evidence type="ECO:0000256" key="10">
    <source>
        <dbReference type="ARBA" id="ARBA00022884"/>
    </source>
</evidence>
<keyword evidence="4 11" id="KW-0548">Nucleotidyltransferase</keyword>
<feature type="binding site" evidence="11">
    <location>
        <position position="42"/>
    </location>
    <ligand>
        <name>Mg(2+)</name>
        <dbReference type="ChEBI" id="CHEBI:18420"/>
    </ligand>
</feature>
<accession>A0A248TLV9</accession>
<dbReference type="InterPro" id="IPR050264">
    <property type="entry name" value="Bact_CCA-adding_enz_type3_sf"/>
</dbReference>
<feature type="binding site" evidence="11">
    <location>
        <position position="111"/>
    </location>
    <ligand>
        <name>CTP</name>
        <dbReference type="ChEBI" id="CHEBI:37563"/>
    </ligand>
</feature>
<keyword evidence="9 11" id="KW-0460">Magnesium</keyword>
<dbReference type="NCBIfam" id="NF009814">
    <property type="entry name" value="PRK13299.1"/>
    <property type="match status" value="1"/>
</dbReference>
<feature type="binding site" evidence="11">
    <location>
        <position position="154"/>
    </location>
    <ligand>
        <name>ATP</name>
        <dbReference type="ChEBI" id="CHEBI:30616"/>
    </ligand>
</feature>
<evidence type="ECO:0000256" key="9">
    <source>
        <dbReference type="ARBA" id="ARBA00022842"/>
    </source>
</evidence>
<dbReference type="GO" id="GO:0005524">
    <property type="term" value="F:ATP binding"/>
    <property type="evidence" value="ECO:0007669"/>
    <property type="project" value="UniProtKB-UniRule"/>
</dbReference>
<evidence type="ECO:0000256" key="4">
    <source>
        <dbReference type="ARBA" id="ARBA00022695"/>
    </source>
</evidence>
<dbReference type="SUPFAM" id="SSF81891">
    <property type="entry name" value="Poly A polymerase C-terminal region-like"/>
    <property type="match status" value="1"/>
</dbReference>
<keyword evidence="16" id="KW-1185">Reference proteome</keyword>
<dbReference type="Pfam" id="PF01743">
    <property type="entry name" value="PolyA_pol"/>
    <property type="match status" value="1"/>
</dbReference>
<feature type="binding site" evidence="11">
    <location>
        <position position="30"/>
    </location>
    <ligand>
        <name>ATP</name>
        <dbReference type="ChEBI" id="CHEBI:30616"/>
    </ligand>
</feature>
<comment type="similarity">
    <text evidence="11">Belongs to the tRNA nucleotidyltransferase/poly(A) polymerase family. Bacterial CCA-adding enzyme type 3 subfamily.</text>
</comment>
<comment type="function">
    <text evidence="11">Catalyzes the addition and repair of the essential 3'-terminal CCA sequence in tRNAs without using a nucleic acid template. Adds these three nucleotides in the order of C, C, and A to the tRNA nucleotide-73, using CTP and ATP as substrates and producing inorganic pyrophosphate. tRNA 3'-terminal CCA addition is required both for tRNA processing and repair. Also involved in tRNA surveillance by mediating tandem CCA addition to generate a CCACCA at the 3' terminus of unstable tRNAs. While stable tRNAs receive only 3'-terminal CCA, unstable tRNAs are marked with CCACCA and rapidly degraded.</text>
</comment>
<evidence type="ECO:0000256" key="2">
    <source>
        <dbReference type="ARBA" id="ARBA00022679"/>
    </source>
</evidence>
<comment type="miscellaneous">
    <text evidence="11">A single active site specifically recognizes both ATP and CTP and is responsible for their addition.</text>
</comment>